<evidence type="ECO:0000313" key="3">
    <source>
        <dbReference type="EMBL" id="GLK67893.1"/>
    </source>
</evidence>
<evidence type="ECO:0000313" key="4">
    <source>
        <dbReference type="Proteomes" id="UP001143372"/>
    </source>
</evidence>
<feature type="signal peptide" evidence="2">
    <location>
        <begin position="1"/>
        <end position="40"/>
    </location>
</feature>
<gene>
    <name evidence="3" type="ORF">GCM10008179_15310</name>
</gene>
<feature type="chain" id="PRO_5040879159" description="Porin family protein" evidence="2">
    <location>
        <begin position="41"/>
        <end position="307"/>
    </location>
</feature>
<organism evidence="3 4">
    <name type="scientific">Hansschlegelia plantiphila</name>
    <dbReference type="NCBI Taxonomy" id="374655"/>
    <lineage>
        <taxon>Bacteria</taxon>
        <taxon>Pseudomonadati</taxon>
        <taxon>Pseudomonadota</taxon>
        <taxon>Alphaproteobacteria</taxon>
        <taxon>Hyphomicrobiales</taxon>
        <taxon>Methylopilaceae</taxon>
        <taxon>Hansschlegelia</taxon>
    </lineage>
</organism>
<proteinExistence type="predicted"/>
<evidence type="ECO:0008006" key="5">
    <source>
        <dbReference type="Google" id="ProtNLM"/>
    </source>
</evidence>
<dbReference type="AlphaFoldDB" id="A0A9W6J1A9"/>
<evidence type="ECO:0000256" key="2">
    <source>
        <dbReference type="SAM" id="SignalP"/>
    </source>
</evidence>
<dbReference type="PROSITE" id="PS51257">
    <property type="entry name" value="PROKAR_LIPOPROTEIN"/>
    <property type="match status" value="1"/>
</dbReference>
<name>A0A9W6J1A9_9HYPH</name>
<accession>A0A9W6J1A9</accession>
<keyword evidence="2" id="KW-0732">Signal</keyword>
<dbReference type="RefSeq" id="WP_271168137.1">
    <property type="nucleotide sequence ID" value="NZ_BSFI01000007.1"/>
</dbReference>
<evidence type="ECO:0000256" key="1">
    <source>
        <dbReference type="SAM" id="MobiDB-lite"/>
    </source>
</evidence>
<reference evidence="3" key="1">
    <citation type="journal article" date="2014" name="Int. J. Syst. Evol. Microbiol.">
        <title>Complete genome sequence of Corynebacterium casei LMG S-19264T (=DSM 44701T), isolated from a smear-ripened cheese.</title>
        <authorList>
            <consortium name="US DOE Joint Genome Institute (JGI-PGF)"/>
            <person name="Walter F."/>
            <person name="Albersmeier A."/>
            <person name="Kalinowski J."/>
            <person name="Ruckert C."/>
        </authorList>
    </citation>
    <scope>NUCLEOTIDE SEQUENCE</scope>
    <source>
        <strain evidence="3">VKM B-2347</strain>
    </source>
</reference>
<comment type="caution">
    <text evidence="3">The sequence shown here is derived from an EMBL/GenBank/DDBJ whole genome shotgun (WGS) entry which is preliminary data.</text>
</comment>
<feature type="region of interest" description="Disordered" evidence="1">
    <location>
        <begin position="283"/>
        <end position="307"/>
    </location>
</feature>
<keyword evidence="4" id="KW-1185">Reference proteome</keyword>
<dbReference type="Proteomes" id="UP001143372">
    <property type="component" value="Unassembled WGS sequence"/>
</dbReference>
<dbReference type="EMBL" id="BSFI01000007">
    <property type="protein sequence ID" value="GLK67893.1"/>
    <property type="molecule type" value="Genomic_DNA"/>
</dbReference>
<reference evidence="3" key="2">
    <citation type="submission" date="2023-01" db="EMBL/GenBank/DDBJ databases">
        <authorList>
            <person name="Sun Q."/>
            <person name="Evtushenko L."/>
        </authorList>
    </citation>
    <scope>NUCLEOTIDE SEQUENCE</scope>
    <source>
        <strain evidence="3">VKM B-2347</strain>
    </source>
</reference>
<sequence length="307" mass="32754">MSAESFRGIAFMGKFLRVRLLSTTAIGLACAVWSAEPAFAADLAIVEPALKPAVDAVNGKLEGFGGWADGRFGRKGDFSGGGLGSVTFPLGPTLGAQFDGLAAIQDGDFVGGGAAHLFTRDPDRYLLGVYGSAVGFENRAGAWNGKIGVEGEAYFDRLTISGVAGYEHVWGGSNSFERIRRGGSFFDYVDVSYYLTDDWKVSVGHRYTGRRNAAAFGTEFRLPFQGLDVSAFAEGRVGEHDYKAVWAGLKFYFGSTPKSLIARHRESDPSNWLKDDLFSVSSRRKAGGTVPPPPPPPCGCGGPCGYD</sequence>
<protein>
    <recommendedName>
        <fullName evidence="5">Porin family protein</fullName>
    </recommendedName>
</protein>